<reference evidence="4 5" key="1">
    <citation type="submission" date="2018-09" db="EMBL/GenBank/DDBJ databases">
        <authorList>
            <person name="Ulbrich M.C."/>
            <person name="Stoner T.H."/>
            <person name="Garlena R.A."/>
            <person name="Russell D.A."/>
            <person name="Pope W.H."/>
            <person name="Jacobs-Sera D."/>
            <person name="Hatfull G.F."/>
        </authorList>
    </citation>
    <scope>NUCLEOTIDE SEQUENCE [LARGE SCALE GENOMIC DNA]</scope>
</reference>
<sequence>MRPVSAEFEISQNFAGMPTAGVVGNIYASQDTVEYYVGKYGNYQPFGHAGCDIACPAGTPVYAMSSGTVLWADWGTNLPGDDSGAGWASRWYLYKGFPGIVTVIQHQWGIGVYAHLSSNDAAPAGTRVREGQLIGYSGNTGGVAPHLHVEALINLSYVTGGGLIYGRTNPVPFFGNTTPGKIQAESTTTLEGFLMALTAKQQTDFYNRVMRYLDAPVSAVPKKVWGIPILRGGKKISALQELADAKTLIIKQQATIDALSSAVKAQQAPTQDVTK</sequence>
<dbReference type="CDD" id="cd12797">
    <property type="entry name" value="M23_peptidase"/>
    <property type="match status" value="1"/>
</dbReference>
<dbReference type="InterPro" id="IPR016047">
    <property type="entry name" value="M23ase_b-sheet_dom"/>
</dbReference>
<evidence type="ECO:0000313" key="5">
    <source>
        <dbReference type="Proteomes" id="UP000270301"/>
    </source>
</evidence>
<dbReference type="GeneID" id="77931810"/>
<organism evidence="4 5">
    <name type="scientific">Arthrobacter phage Hestia</name>
    <dbReference type="NCBI Taxonomy" id="2419609"/>
    <lineage>
        <taxon>Viruses</taxon>
        <taxon>Duplodnaviria</taxon>
        <taxon>Heunggongvirae</taxon>
        <taxon>Uroviricota</taxon>
        <taxon>Caudoviricetes</taxon>
        <taxon>Hestiavirus</taxon>
        <taxon>Hestiavirus hestia</taxon>
    </lineage>
</organism>
<dbReference type="Gene3D" id="2.70.70.10">
    <property type="entry name" value="Glucose Permease (Domain IIA)"/>
    <property type="match status" value="1"/>
</dbReference>
<evidence type="ECO:0000256" key="2">
    <source>
        <dbReference type="ARBA" id="ARBA00022638"/>
    </source>
</evidence>
<keyword evidence="2" id="KW-0081">Bacteriolytic enzyme</keyword>
<dbReference type="InterPro" id="IPR011055">
    <property type="entry name" value="Dup_hybrid_motif"/>
</dbReference>
<dbReference type="SUPFAM" id="SSF51261">
    <property type="entry name" value="Duplicated hybrid motif"/>
    <property type="match status" value="1"/>
</dbReference>
<feature type="domain" description="M23ase beta-sheet core" evidence="3">
    <location>
        <begin position="48"/>
        <end position="154"/>
    </location>
</feature>
<dbReference type="PANTHER" id="PTHR21666:SF270">
    <property type="entry name" value="MUREIN HYDROLASE ACTIVATOR ENVC"/>
    <property type="match status" value="1"/>
</dbReference>
<keyword evidence="1" id="KW-0929">Antimicrobial</keyword>
<dbReference type="GO" id="GO:0042742">
    <property type="term" value="P:defense response to bacterium"/>
    <property type="evidence" value="ECO:0007669"/>
    <property type="project" value="UniProtKB-KW"/>
</dbReference>
<dbReference type="PANTHER" id="PTHR21666">
    <property type="entry name" value="PEPTIDASE-RELATED"/>
    <property type="match status" value="1"/>
</dbReference>
<keyword evidence="5" id="KW-1185">Reference proteome</keyword>
<proteinExistence type="predicted"/>
<dbReference type="EMBL" id="MH910036">
    <property type="protein sequence ID" value="AYR00905.1"/>
    <property type="molecule type" value="Genomic_DNA"/>
</dbReference>
<dbReference type="InterPro" id="IPR050570">
    <property type="entry name" value="Cell_wall_metabolism_enzyme"/>
</dbReference>
<gene>
    <name evidence="4" type="primary">27</name>
    <name evidence="4" type="ORF">PBI_HESTIA_27</name>
</gene>
<dbReference type="RefSeq" id="YP_010655938.1">
    <property type="nucleotide sequence ID" value="NC_070833.1"/>
</dbReference>
<evidence type="ECO:0000256" key="1">
    <source>
        <dbReference type="ARBA" id="ARBA00022529"/>
    </source>
</evidence>
<dbReference type="GO" id="GO:0004222">
    <property type="term" value="F:metalloendopeptidase activity"/>
    <property type="evidence" value="ECO:0007669"/>
    <property type="project" value="TreeGrafter"/>
</dbReference>
<dbReference type="Proteomes" id="UP000270301">
    <property type="component" value="Segment"/>
</dbReference>
<evidence type="ECO:0000259" key="3">
    <source>
        <dbReference type="Pfam" id="PF01551"/>
    </source>
</evidence>
<dbReference type="GO" id="GO:0031640">
    <property type="term" value="P:killing of cells of another organism"/>
    <property type="evidence" value="ECO:0007669"/>
    <property type="project" value="UniProtKB-KW"/>
</dbReference>
<dbReference type="KEGG" id="vg:77931810"/>
<protein>
    <submittedName>
        <fullName evidence="4">Lysin A</fullName>
    </submittedName>
</protein>
<dbReference type="Pfam" id="PF01551">
    <property type="entry name" value="Peptidase_M23"/>
    <property type="match status" value="1"/>
</dbReference>
<evidence type="ECO:0000313" key="4">
    <source>
        <dbReference type="EMBL" id="AYR00905.1"/>
    </source>
</evidence>
<accession>A0A3G3M3C4</accession>
<name>A0A3G3M3C4_9CAUD</name>